<protein>
    <submittedName>
        <fullName evidence="2">Uncharacterized protein</fullName>
    </submittedName>
</protein>
<dbReference type="AlphaFoldDB" id="A0A7S3D9I0"/>
<sequence length="287" mass="31781">MEASPQRPTSAFKCILSCNSNDKRAVRLALRQIEGYKGLEATLLYLFPEIRFRKYKVYYREYHPGEREGVRDDGKGIGSAPSPSVMGQYELPALEMGERFSAHTAAAPKRLKWQRLTLDGGSTNLPCGWDRFADDVAEIQVCYEHDAEAKLMKRNVAGINYRYGKISIDALERTEGALPRIERKRMSDQPVQSRVGGGGEGERAAGRGEGSNEVEPQAKEKSNVVKQGFRLRRVRKTMVDQSLFGDSHHSVSIPAVAGNTNIGVSMISGSVQHRLNPQGGYGALLPR</sequence>
<dbReference type="EMBL" id="HBIB01019989">
    <property type="protein sequence ID" value="CAE0250715.1"/>
    <property type="molecule type" value="Transcribed_RNA"/>
</dbReference>
<evidence type="ECO:0000256" key="1">
    <source>
        <dbReference type="SAM" id="MobiDB-lite"/>
    </source>
</evidence>
<accession>A0A7S3D9I0</accession>
<name>A0A7S3D9I0_9EUKA</name>
<gene>
    <name evidence="2" type="ORF">PBIL07802_LOCUS12920</name>
</gene>
<feature type="region of interest" description="Disordered" evidence="1">
    <location>
        <begin position="182"/>
        <end position="226"/>
    </location>
</feature>
<proteinExistence type="predicted"/>
<organism evidence="2">
    <name type="scientific">Palpitomonas bilix</name>
    <dbReference type="NCBI Taxonomy" id="652834"/>
    <lineage>
        <taxon>Eukaryota</taxon>
        <taxon>Eukaryota incertae sedis</taxon>
    </lineage>
</organism>
<reference evidence="2" key="1">
    <citation type="submission" date="2021-01" db="EMBL/GenBank/DDBJ databases">
        <authorList>
            <person name="Corre E."/>
            <person name="Pelletier E."/>
            <person name="Niang G."/>
            <person name="Scheremetjew M."/>
            <person name="Finn R."/>
            <person name="Kale V."/>
            <person name="Holt S."/>
            <person name="Cochrane G."/>
            <person name="Meng A."/>
            <person name="Brown T."/>
            <person name="Cohen L."/>
        </authorList>
    </citation>
    <scope>NUCLEOTIDE SEQUENCE</scope>
    <source>
        <strain evidence="2">NIES-2562</strain>
    </source>
</reference>
<evidence type="ECO:0000313" key="2">
    <source>
        <dbReference type="EMBL" id="CAE0250715.1"/>
    </source>
</evidence>